<dbReference type="GO" id="GO:0006269">
    <property type="term" value="P:DNA replication, synthesis of primer"/>
    <property type="evidence" value="ECO:0007669"/>
    <property type="project" value="TreeGrafter"/>
</dbReference>
<feature type="domain" description="Zinc finger CHC2-type" evidence="4">
    <location>
        <begin position="41"/>
        <end position="95"/>
    </location>
</feature>
<evidence type="ECO:0000259" key="4">
    <source>
        <dbReference type="SMART" id="SM00400"/>
    </source>
</evidence>
<dbReference type="KEGG" id="pprf:DPRO_0470"/>
<dbReference type="Pfam" id="PF08275">
    <property type="entry name" value="DNAG_N"/>
    <property type="match status" value="1"/>
</dbReference>
<evidence type="ECO:0000256" key="2">
    <source>
        <dbReference type="ARBA" id="ARBA00022771"/>
    </source>
</evidence>
<dbReference type="Gene3D" id="3.90.580.10">
    <property type="entry name" value="Zinc finger, CHC2-type domain"/>
    <property type="match status" value="1"/>
</dbReference>
<dbReference type="Proteomes" id="UP000219215">
    <property type="component" value="Chromosome DPRO"/>
</dbReference>
<dbReference type="InterPro" id="IPR002694">
    <property type="entry name" value="Znf_CHC2"/>
</dbReference>
<keyword evidence="3" id="KW-0862">Zinc</keyword>
<dbReference type="CDD" id="cd01029">
    <property type="entry name" value="TOPRIM_primases"/>
    <property type="match status" value="1"/>
</dbReference>
<organism evidence="5 6">
    <name type="scientific">Pseudodesulfovibrio profundus</name>
    <dbReference type="NCBI Taxonomy" id="57320"/>
    <lineage>
        <taxon>Bacteria</taxon>
        <taxon>Pseudomonadati</taxon>
        <taxon>Thermodesulfobacteriota</taxon>
        <taxon>Desulfovibrionia</taxon>
        <taxon>Desulfovibrionales</taxon>
        <taxon>Desulfovibrionaceae</taxon>
    </lineage>
</organism>
<dbReference type="Gene3D" id="3.90.980.10">
    <property type="entry name" value="DNA primase, catalytic core, N-terminal domain"/>
    <property type="match status" value="1"/>
</dbReference>
<keyword evidence="6" id="KW-1185">Reference proteome</keyword>
<dbReference type="OrthoDB" id="5400740at2"/>
<evidence type="ECO:0000313" key="6">
    <source>
        <dbReference type="Proteomes" id="UP000219215"/>
    </source>
</evidence>
<keyword evidence="5" id="KW-0548">Nucleotidyltransferase</keyword>
<accession>A0A2C8F6A1</accession>
<dbReference type="GO" id="GO:0005737">
    <property type="term" value="C:cytoplasm"/>
    <property type="evidence" value="ECO:0007669"/>
    <property type="project" value="TreeGrafter"/>
</dbReference>
<gene>
    <name evidence="5" type="ORF">DPRO_0470</name>
</gene>
<dbReference type="GO" id="GO:0003899">
    <property type="term" value="F:DNA-directed RNA polymerase activity"/>
    <property type="evidence" value="ECO:0007669"/>
    <property type="project" value="InterPro"/>
</dbReference>
<dbReference type="InterPro" id="IPR037068">
    <property type="entry name" value="DNA_primase_core_N_sf"/>
</dbReference>
<dbReference type="EMBL" id="LT907975">
    <property type="protein sequence ID" value="SOB57351.1"/>
    <property type="molecule type" value="Genomic_DNA"/>
</dbReference>
<dbReference type="PANTHER" id="PTHR30313">
    <property type="entry name" value="DNA PRIMASE"/>
    <property type="match status" value="1"/>
</dbReference>
<name>A0A2C8F6A1_9BACT</name>
<dbReference type="SUPFAM" id="SSF56731">
    <property type="entry name" value="DNA primase core"/>
    <property type="match status" value="1"/>
</dbReference>
<dbReference type="InterPro" id="IPR034154">
    <property type="entry name" value="TOPRIM_DnaG/twinkle"/>
</dbReference>
<evidence type="ECO:0000256" key="1">
    <source>
        <dbReference type="ARBA" id="ARBA00022723"/>
    </source>
</evidence>
<dbReference type="InterPro" id="IPR013264">
    <property type="entry name" value="DNAG_N"/>
</dbReference>
<dbReference type="GO" id="GO:0008270">
    <property type="term" value="F:zinc ion binding"/>
    <property type="evidence" value="ECO:0007669"/>
    <property type="project" value="UniProtKB-KW"/>
</dbReference>
<sequence length="1104" mass="123813">MSMGGTDNVREYYRLVTEMDIGDVVRELLPGRITQETGQRLMCDCPNHQSQSRLSLHVMLDKQGWYCFGCGVGGDVLQLVEFIQTGSVTAGQSGPMPDSHRQARDYLAKKAGLPPLSRYGLSQERLAQTEADRAFELRVKDALTSLARLYHARLKESPEVLDWLKSKYALSEETIDDLLIGYADNASGAVAQLTGGEDGFSKRELAATGAFRPTSQDGLTPFFERRIVFPYWSRGRVVFMIGRKTPWTPDVGWEQGKYKKLPVHDEHQRPYVADFINNALLFNEDCLLARPGKVIITEGVTDCLALMQLGLPTVSPVTVRIRAADWERLIPKLRGVETVYICQDNELSQAGLKGALQTARTLAEHKIDTRLVTLPLSETQLSARQELAERFGLTASVGPKELAKLLAGRPAEEIQSAEALLATAKIDVNDYIAAGHTREDFERLLAEASTPIEFGVRSLPEGAEEEERNRLLEPILGEISEQSPLEQARLLKLVQERIGGGVSMATLKEQIRAIQKDRKVEFRNEKKKAKRMSGAMPGSCRARVDEVLIDTELDNGAPDYTLAAEAAYDWFTSNGAQFFHTLQGEPFMYFDNAIYWMDSPDRGRKRHYAAMLYKHTGMVPTSNGGRTFFEVLPSLAMIRGQVRDHFSWLHTDVASYTVYFNLNNPEHEIAKITPDEIQIMKNGGNEDGIILDGSRKMKPLKFLPDADLEEADRLLVDLLVGNMTCPQGDRFLILSWLSCFLLIDFAGTRPMTRFEGSAGSGKTTASKITSTLLFGEPQHKKATDAANYTDGSQNPLIVLDNIEVKQMTEDLTTFMLTSITGIAKEKRKSGTDSETITERTKCLLNTTGIEPLCGELSEILSRSFVINFDLANQASDCFLESEVISAIQQNRDLIISAIMKRTSHVLAMIRDGAQKQVMRLLHRTMPTHGKRRCNDYLSLMYLMMLAGSEEHEVTTGLEDLSPLFIEQIHSINDTSQEMARESNPIATALASLFHAYRNAVELDEKARYGEDDRANHVVGFIERYQVRFENENTMEPVSAGRLLAALRRVGREFNLEFEYKKPAQLGRRISNDLDVIRDAGFDIDRQRNAHTKNFEYWISANRGK</sequence>
<dbReference type="InterPro" id="IPR050219">
    <property type="entry name" value="DnaG_primase"/>
</dbReference>
<dbReference type="SMART" id="SM00400">
    <property type="entry name" value="ZnF_CHCC"/>
    <property type="match status" value="1"/>
</dbReference>
<dbReference type="PANTHER" id="PTHR30313:SF2">
    <property type="entry name" value="DNA PRIMASE"/>
    <property type="match status" value="1"/>
</dbReference>
<keyword evidence="2" id="KW-0863">Zinc-finger</keyword>
<keyword evidence="5" id="KW-0808">Transferase</keyword>
<dbReference type="AlphaFoldDB" id="A0A2C8F6A1"/>
<reference evidence="6" key="1">
    <citation type="submission" date="2017-09" db="EMBL/GenBank/DDBJ databases">
        <authorList>
            <person name="Regsiter A."/>
            <person name="William W."/>
        </authorList>
    </citation>
    <scope>NUCLEOTIDE SEQUENCE [LARGE SCALE GENOMIC DNA]</scope>
    <source>
        <strain evidence="6">500-1</strain>
    </source>
</reference>
<dbReference type="EC" id="2.7.7.-" evidence="5"/>
<keyword evidence="1" id="KW-0479">Metal-binding</keyword>
<dbReference type="GO" id="GO:0003677">
    <property type="term" value="F:DNA binding"/>
    <property type="evidence" value="ECO:0007669"/>
    <property type="project" value="InterPro"/>
</dbReference>
<proteinExistence type="predicted"/>
<dbReference type="Gene3D" id="3.40.1360.10">
    <property type="match status" value="1"/>
</dbReference>
<evidence type="ECO:0000256" key="3">
    <source>
        <dbReference type="ARBA" id="ARBA00022833"/>
    </source>
</evidence>
<protein>
    <submittedName>
        <fullName evidence="5">DNA primase</fullName>
        <ecNumber evidence="5">2.7.7.-</ecNumber>
    </submittedName>
</protein>
<dbReference type="SUPFAM" id="SSF57783">
    <property type="entry name" value="Zinc beta-ribbon"/>
    <property type="match status" value="1"/>
</dbReference>
<dbReference type="Pfam" id="PF01807">
    <property type="entry name" value="Zn_ribbon_DnaG"/>
    <property type="match status" value="1"/>
</dbReference>
<evidence type="ECO:0000313" key="5">
    <source>
        <dbReference type="EMBL" id="SOB57351.1"/>
    </source>
</evidence>
<dbReference type="InterPro" id="IPR036977">
    <property type="entry name" value="DNA_primase_Znf_CHC2"/>
</dbReference>